<accession>A0ABU1WRY3</accession>
<protein>
    <recommendedName>
        <fullName evidence="4">TauD/TfdA-like domain-containing protein</fullName>
    </recommendedName>
</protein>
<dbReference type="Proteomes" id="UP001265700">
    <property type="component" value="Unassembled WGS sequence"/>
</dbReference>
<evidence type="ECO:0000313" key="3">
    <source>
        <dbReference type="Proteomes" id="UP001265700"/>
    </source>
</evidence>
<name>A0ABU1WRY3_9BURK</name>
<keyword evidence="1" id="KW-0560">Oxidoreductase</keyword>
<evidence type="ECO:0000313" key="2">
    <source>
        <dbReference type="EMBL" id="MDR7152045.1"/>
    </source>
</evidence>
<dbReference type="SUPFAM" id="SSF51197">
    <property type="entry name" value="Clavaminate synthase-like"/>
    <property type="match status" value="1"/>
</dbReference>
<reference evidence="2 3" key="1">
    <citation type="submission" date="2023-07" db="EMBL/GenBank/DDBJ databases">
        <title>Sorghum-associated microbial communities from plants grown in Nebraska, USA.</title>
        <authorList>
            <person name="Schachtman D."/>
        </authorList>
    </citation>
    <scope>NUCLEOTIDE SEQUENCE [LARGE SCALE GENOMIC DNA]</scope>
    <source>
        <strain evidence="2 3">4249</strain>
    </source>
</reference>
<dbReference type="InterPro" id="IPR042098">
    <property type="entry name" value="TauD-like_sf"/>
</dbReference>
<keyword evidence="3" id="KW-1185">Reference proteome</keyword>
<dbReference type="RefSeq" id="WP_310320396.1">
    <property type="nucleotide sequence ID" value="NZ_JAVDWU010000009.1"/>
</dbReference>
<comment type="caution">
    <text evidence="2">The sequence shown here is derived from an EMBL/GenBank/DDBJ whole genome shotgun (WGS) entry which is preliminary data.</text>
</comment>
<evidence type="ECO:0008006" key="4">
    <source>
        <dbReference type="Google" id="ProtNLM"/>
    </source>
</evidence>
<dbReference type="Gene3D" id="3.60.130.10">
    <property type="entry name" value="Clavaminate synthase-like"/>
    <property type="match status" value="1"/>
</dbReference>
<dbReference type="EMBL" id="JAVDWU010000009">
    <property type="protein sequence ID" value="MDR7152045.1"/>
    <property type="molecule type" value="Genomic_DNA"/>
</dbReference>
<organism evidence="2 3">
    <name type="scientific">Hydrogenophaga palleronii</name>
    <dbReference type="NCBI Taxonomy" id="65655"/>
    <lineage>
        <taxon>Bacteria</taxon>
        <taxon>Pseudomonadati</taxon>
        <taxon>Pseudomonadota</taxon>
        <taxon>Betaproteobacteria</taxon>
        <taxon>Burkholderiales</taxon>
        <taxon>Comamonadaceae</taxon>
        <taxon>Hydrogenophaga</taxon>
    </lineage>
</organism>
<evidence type="ECO:0000256" key="1">
    <source>
        <dbReference type="ARBA" id="ARBA00023002"/>
    </source>
</evidence>
<gene>
    <name evidence="2" type="ORF">J2W49_004021</name>
</gene>
<sequence>MYRELPVDFSFTTAEREALIKRLEGIRISPYKAYTSFRHELRMLVANDPNLIRLRDFMESRRRGSAYEKPFVFLENCPIDSVLPEFSNENPVAEKHQSKKTFVAEAFLQLYAEVAGEHPISYLNVNDGDVFQDIFPKENLKATQSQKALGPIFFHKDLANHYVRPDLVNILGLRSSEENEIFTTFVSSHDILKSLSASTLSALREPWFYTPYDDLTVMTGNVKLGKAPDHAVLTRDVDFRFFENRTEGLNDAARQAVTEVKAALHAKKRRVLMRPGDFVSISNNLSLHGKEIGRIRDEVAQRLRWSIKTVNVYSIAPHLPHVVPGSDYLING</sequence>
<proteinExistence type="predicted"/>